<feature type="domain" description="DUF7882" evidence="1">
    <location>
        <begin position="1"/>
        <end position="95"/>
    </location>
</feature>
<dbReference type="InterPro" id="IPR057204">
    <property type="entry name" value="DUF7882"/>
</dbReference>
<evidence type="ECO:0000313" key="2">
    <source>
        <dbReference type="EMBL" id="MFC4242528.1"/>
    </source>
</evidence>
<dbReference type="RefSeq" id="WP_390227391.1">
    <property type="nucleotide sequence ID" value="NZ_JBHSCN010000003.1"/>
</dbReference>
<organism evidence="2 3">
    <name type="scientific">Gryllotalpicola reticulitermitis</name>
    <dbReference type="NCBI Taxonomy" id="1184153"/>
    <lineage>
        <taxon>Bacteria</taxon>
        <taxon>Bacillati</taxon>
        <taxon>Actinomycetota</taxon>
        <taxon>Actinomycetes</taxon>
        <taxon>Micrococcales</taxon>
        <taxon>Microbacteriaceae</taxon>
        <taxon>Gryllotalpicola</taxon>
    </lineage>
</organism>
<accession>A0ABV8Q5D1</accession>
<dbReference type="Proteomes" id="UP001595900">
    <property type="component" value="Unassembled WGS sequence"/>
</dbReference>
<name>A0ABV8Q5D1_9MICO</name>
<gene>
    <name evidence="2" type="ORF">ACFOYW_04005</name>
</gene>
<dbReference type="Pfam" id="PF25355">
    <property type="entry name" value="DUF7882"/>
    <property type="match status" value="1"/>
</dbReference>
<evidence type="ECO:0000313" key="3">
    <source>
        <dbReference type="Proteomes" id="UP001595900"/>
    </source>
</evidence>
<reference evidence="3" key="1">
    <citation type="journal article" date="2019" name="Int. J. Syst. Evol. Microbiol.">
        <title>The Global Catalogue of Microorganisms (GCM) 10K type strain sequencing project: providing services to taxonomists for standard genome sequencing and annotation.</title>
        <authorList>
            <consortium name="The Broad Institute Genomics Platform"/>
            <consortium name="The Broad Institute Genome Sequencing Center for Infectious Disease"/>
            <person name="Wu L."/>
            <person name="Ma J."/>
        </authorList>
    </citation>
    <scope>NUCLEOTIDE SEQUENCE [LARGE SCALE GENOMIC DNA]</scope>
    <source>
        <strain evidence="3">CGMCC 1.10363</strain>
    </source>
</reference>
<evidence type="ECO:0000259" key="1">
    <source>
        <dbReference type="Pfam" id="PF25355"/>
    </source>
</evidence>
<proteinExistence type="predicted"/>
<keyword evidence="3" id="KW-1185">Reference proteome</keyword>
<sequence length="112" mass="12162">MGYLIYGAGAEYEFDDRVLAHLKIAIVAKLRLQESFLINWTVPSGSGSGRISLWISAGIPLQFRFAGSKPPELNRVWLDALARSSHGIRGMVVMGEEEAVEYLKAAGAPSAL</sequence>
<protein>
    <recommendedName>
        <fullName evidence="1">DUF7882 domain-containing protein</fullName>
    </recommendedName>
</protein>
<comment type="caution">
    <text evidence="2">The sequence shown here is derived from an EMBL/GenBank/DDBJ whole genome shotgun (WGS) entry which is preliminary data.</text>
</comment>
<dbReference type="EMBL" id="JBHSCN010000003">
    <property type="protein sequence ID" value="MFC4242528.1"/>
    <property type="molecule type" value="Genomic_DNA"/>
</dbReference>